<evidence type="ECO:0000313" key="2">
    <source>
        <dbReference type="EMBL" id="AEG16653.1"/>
    </source>
</evidence>
<evidence type="ECO:0000313" key="3">
    <source>
        <dbReference type="Proteomes" id="UP000009229"/>
    </source>
</evidence>
<dbReference type="PANTHER" id="PTHR37525">
    <property type="entry name" value="UPF0175 PROTEIN SSL1255"/>
    <property type="match status" value="1"/>
</dbReference>
<keyword evidence="3" id="KW-1185">Reference proteome</keyword>
<dbReference type="PANTHER" id="PTHR37525:SF1">
    <property type="entry name" value="UPF0175 PROTEIN SSL1255"/>
    <property type="match status" value="1"/>
</dbReference>
<reference evidence="3" key="1">
    <citation type="submission" date="2011-05" db="EMBL/GenBank/DDBJ databases">
        <title>Complete sequence of Desulfotomaculum kuznetsovii DSM 6115.</title>
        <authorList>
            <person name="Lucas S."/>
            <person name="Han J."/>
            <person name="Lapidus A."/>
            <person name="Cheng J.-F."/>
            <person name="Goodwin L."/>
            <person name="Pitluck S."/>
            <person name="Peters L."/>
            <person name="Mikhailova N."/>
            <person name="Lu M."/>
            <person name="Saunders E."/>
            <person name="Han C."/>
            <person name="Tapia R."/>
            <person name="Land M."/>
            <person name="Hauser L."/>
            <person name="Kyrpides N."/>
            <person name="Ivanova N."/>
            <person name="Pagani I."/>
            <person name="Nazina T."/>
            <person name="Ivanova A."/>
            <person name="Parshina S."/>
            <person name="Kuever J."/>
            <person name="Muyzer G."/>
            <person name="Plugge C."/>
            <person name="Stams A."/>
            <person name="Woyke T."/>
        </authorList>
    </citation>
    <scope>NUCLEOTIDE SEQUENCE [LARGE SCALE GENOMIC DNA]</scope>
    <source>
        <strain evidence="3">DSM 6115 / VKM B-1805 / 17</strain>
    </source>
</reference>
<dbReference type="RefSeq" id="WP_013824162.1">
    <property type="nucleotide sequence ID" value="NC_015573.1"/>
</dbReference>
<proteinExistence type="inferred from homology"/>
<dbReference type="AlphaFoldDB" id="A0AAU8PEY1"/>
<sequence>MKQVTVSVNIPEEVIHLLGLKEKELERELKIRFAVTLYSEGRVSLGKAVEISGLPYAEFMELLADYGLGIDYGLEDLQEDLQAIKELDALGEDRSK</sequence>
<dbReference type="InterPro" id="IPR005368">
    <property type="entry name" value="UPF0175"/>
</dbReference>
<evidence type="ECO:0000256" key="1">
    <source>
        <dbReference type="ARBA" id="ARBA00005651"/>
    </source>
</evidence>
<gene>
    <name evidence="2" type="ordered locus">Desku_3160</name>
</gene>
<organism evidence="2 3">
    <name type="scientific">Desulfofundulus kuznetsovii (strain DSM 6115 / VKM B-1805 / 17)</name>
    <name type="common">Desulfotomaculum kuznetsovii</name>
    <dbReference type="NCBI Taxonomy" id="760568"/>
    <lineage>
        <taxon>Bacteria</taxon>
        <taxon>Bacillati</taxon>
        <taxon>Bacillota</taxon>
        <taxon>Clostridia</taxon>
        <taxon>Eubacteriales</taxon>
        <taxon>Peptococcaceae</taxon>
        <taxon>Desulfofundulus</taxon>
    </lineage>
</organism>
<protein>
    <submittedName>
        <fullName evidence="2">Uncharacterized protein</fullName>
    </submittedName>
</protein>
<dbReference type="Proteomes" id="UP000009229">
    <property type="component" value="Chromosome"/>
</dbReference>
<name>A0AAU8PEY1_DESK7</name>
<accession>A0AAU8PEY1</accession>
<dbReference type="EMBL" id="CP002770">
    <property type="protein sequence ID" value="AEG16653.1"/>
    <property type="molecule type" value="Genomic_DNA"/>
</dbReference>
<dbReference type="KEGG" id="dku:Desku_3160"/>
<comment type="similarity">
    <text evidence="1">Belongs to the UPF0175 family.</text>
</comment>
<dbReference type="InterPro" id="IPR052264">
    <property type="entry name" value="UPF0175_domain"/>
</dbReference>
<dbReference type="Pfam" id="PF03683">
    <property type="entry name" value="UPF0175"/>
    <property type="match status" value="1"/>
</dbReference>